<dbReference type="InParanoid" id="A0A1Y1Y0C2"/>
<dbReference type="InterPro" id="IPR043154">
    <property type="entry name" value="Sec-1-like_dom1"/>
</dbReference>
<dbReference type="InterPro" id="IPR036045">
    <property type="entry name" value="Sec1-like_sf"/>
</dbReference>
<protein>
    <submittedName>
        <fullName evidence="3">Sec1-like protein</fullName>
    </submittedName>
</protein>
<evidence type="ECO:0000313" key="3">
    <source>
        <dbReference type="EMBL" id="ORX91447.1"/>
    </source>
</evidence>
<dbReference type="GO" id="GO:0016192">
    <property type="term" value="P:vesicle-mediated transport"/>
    <property type="evidence" value="ECO:0007669"/>
    <property type="project" value="InterPro"/>
</dbReference>
<dbReference type="Proteomes" id="UP000193498">
    <property type="component" value="Unassembled WGS sequence"/>
</dbReference>
<sequence>MSSIRAILKKRFLEAIRGPNGATTWKVLVTDPYSAHLLSSSCKMFDILEEKVTLLENIEFNRQAFPDLEAVYLLTPTFESVFRLLEDFCTKKGPMYAAAHVYFISGLEEQMFEKISSSRAMKFIKTLQELYVDFIGMESRVFSLESPASFFTLFSPQSNRKSALELQDIARRLVSVCASLDENPTIRYFCPETESNNTVISRKLGMLLQAEMDVFMQDNGNFPASARPQLSRASVKKDQPKSQLLVLDRTIDMMSPFLHEFTYQAMNNDLLDIADGVNYKFKYTTGTDDQAEKQVTLNEEDKLWSEIRHKHIAECIEHVITNFKSLIGDNKAIANLGTSGEAANLKKLKDILTSLPQFQEQKDQYSIHLNIAQECMSIFDKQNLTAVAGVEQDMATWTSAEGEPSKRVVVDMVPLLDNPAISHENKLRLLLLYVVFRGGVKEEDRRRLQIHAQLKPDDLEILGNLPLLGVPLNRVPKTPQERANRKIRFLRGKKPPGDGEMPYELSRYVTVIKSIMESLIKGDLDTTLFPYVRVPEDMRAFQETKFSATSLRSNKSNWQQSSVGSRPEENSYGLTGKLIIFVAGGITYSEIRSAYEFARRLNFGGYLGSTHIITPKSFLKDLGALRNPPSPEPRKLSTGDLKISPDIPSVAKAPATPEAPQEIQVNENPPTTGSGKIKAPGAEKKAGKKILTKLRLQGRKEPTPQLRP</sequence>
<gene>
    <name evidence="3" type="ORF">K493DRAFT_355588</name>
</gene>
<dbReference type="InterPro" id="IPR001619">
    <property type="entry name" value="Sec1-like"/>
</dbReference>
<evidence type="ECO:0000256" key="1">
    <source>
        <dbReference type="ARBA" id="ARBA00009884"/>
    </source>
</evidence>
<evidence type="ECO:0000313" key="4">
    <source>
        <dbReference type="Proteomes" id="UP000193498"/>
    </source>
</evidence>
<keyword evidence="4" id="KW-1185">Reference proteome</keyword>
<proteinExistence type="inferred from homology"/>
<dbReference type="PANTHER" id="PTHR11679">
    <property type="entry name" value="VESICLE PROTEIN SORTING-ASSOCIATED"/>
    <property type="match status" value="1"/>
</dbReference>
<reference evidence="3 4" key="1">
    <citation type="submission" date="2016-07" db="EMBL/GenBank/DDBJ databases">
        <title>Pervasive Adenine N6-methylation of Active Genes in Fungi.</title>
        <authorList>
            <consortium name="DOE Joint Genome Institute"/>
            <person name="Mondo S.J."/>
            <person name="Dannebaum R.O."/>
            <person name="Kuo R.C."/>
            <person name="Labutti K."/>
            <person name="Haridas S."/>
            <person name="Kuo A."/>
            <person name="Salamov A."/>
            <person name="Ahrendt S.R."/>
            <person name="Lipzen A."/>
            <person name="Sullivan W."/>
            <person name="Andreopoulos W.B."/>
            <person name="Clum A."/>
            <person name="Lindquist E."/>
            <person name="Daum C."/>
            <person name="Ramamoorthy G.K."/>
            <person name="Gryganskyi A."/>
            <person name="Culley D."/>
            <person name="Magnuson J.K."/>
            <person name="James T.Y."/>
            <person name="O'Malley M.A."/>
            <person name="Stajich J.E."/>
            <person name="Spatafora J.W."/>
            <person name="Visel A."/>
            <person name="Grigoriev I.V."/>
        </authorList>
    </citation>
    <scope>NUCLEOTIDE SEQUENCE [LARGE SCALE GENOMIC DNA]</scope>
    <source>
        <strain evidence="3 4">CBS 931.73</strain>
    </source>
</reference>
<dbReference type="PIRSF" id="PIRSF005715">
    <property type="entry name" value="VPS45_Sec1"/>
    <property type="match status" value="1"/>
</dbReference>
<comment type="similarity">
    <text evidence="1">Belongs to the STXBP/unc-18/SEC1 family.</text>
</comment>
<dbReference type="Gene3D" id="3.90.830.10">
    <property type="entry name" value="Syntaxin Binding Protein 1, Chain A, domain 2"/>
    <property type="match status" value="1"/>
</dbReference>
<dbReference type="OrthoDB" id="2228at2759"/>
<dbReference type="FunCoup" id="A0A1Y1Y0C2">
    <property type="interactions" value="504"/>
</dbReference>
<accession>A0A1Y1Y0C2</accession>
<feature type="compositionally biased region" description="Polar residues" evidence="2">
    <location>
        <begin position="663"/>
        <end position="674"/>
    </location>
</feature>
<name>A0A1Y1Y0C2_9FUNG</name>
<dbReference type="Gene3D" id="3.40.50.2060">
    <property type="match status" value="1"/>
</dbReference>
<dbReference type="Gene3D" id="1.25.40.60">
    <property type="match status" value="1"/>
</dbReference>
<feature type="region of interest" description="Disordered" evidence="2">
    <location>
        <begin position="625"/>
        <end position="708"/>
    </location>
</feature>
<dbReference type="EMBL" id="MCFE01000321">
    <property type="protein sequence ID" value="ORX91447.1"/>
    <property type="molecule type" value="Genomic_DNA"/>
</dbReference>
<organism evidence="3 4">
    <name type="scientific">Basidiobolus meristosporus CBS 931.73</name>
    <dbReference type="NCBI Taxonomy" id="1314790"/>
    <lineage>
        <taxon>Eukaryota</taxon>
        <taxon>Fungi</taxon>
        <taxon>Fungi incertae sedis</taxon>
        <taxon>Zoopagomycota</taxon>
        <taxon>Entomophthoromycotina</taxon>
        <taxon>Basidiobolomycetes</taxon>
        <taxon>Basidiobolales</taxon>
        <taxon>Basidiobolaceae</taxon>
        <taxon>Basidiobolus</taxon>
    </lineage>
</organism>
<dbReference type="InterPro" id="IPR043127">
    <property type="entry name" value="Sec-1-like_dom3a"/>
</dbReference>
<comment type="caution">
    <text evidence="3">The sequence shown here is derived from an EMBL/GenBank/DDBJ whole genome shotgun (WGS) entry which is preliminary data.</text>
</comment>
<dbReference type="AlphaFoldDB" id="A0A1Y1Y0C2"/>
<dbReference type="STRING" id="1314790.A0A1Y1Y0C2"/>
<dbReference type="InterPro" id="IPR027482">
    <property type="entry name" value="Sec1-like_dom2"/>
</dbReference>
<dbReference type="Pfam" id="PF00995">
    <property type="entry name" value="Sec1"/>
    <property type="match status" value="1"/>
</dbReference>
<dbReference type="SUPFAM" id="SSF56815">
    <property type="entry name" value="Sec1/munc18-like (SM) proteins"/>
    <property type="match status" value="1"/>
</dbReference>
<evidence type="ECO:0000256" key="2">
    <source>
        <dbReference type="SAM" id="MobiDB-lite"/>
    </source>
</evidence>
<dbReference type="Gene3D" id="3.40.50.1910">
    <property type="match status" value="1"/>
</dbReference>